<protein>
    <submittedName>
        <fullName evidence="2">Uncharacterized protein</fullName>
    </submittedName>
</protein>
<feature type="region of interest" description="Disordered" evidence="1">
    <location>
        <begin position="39"/>
        <end position="63"/>
    </location>
</feature>
<dbReference type="KEGG" id="fcy:FRACYDRAFT_249393"/>
<evidence type="ECO:0000313" key="3">
    <source>
        <dbReference type="Proteomes" id="UP000095751"/>
    </source>
</evidence>
<gene>
    <name evidence="2" type="ORF">FRACYDRAFT_249393</name>
</gene>
<proteinExistence type="predicted"/>
<dbReference type="InParanoid" id="A0A1E7ET83"/>
<keyword evidence="3" id="KW-1185">Reference proteome</keyword>
<sequence>MVALMDMELQSHRSQKHNRVLQIAAADLVDLIDDSDTANNSTPPAIIPANDRTMPAVQPPWNTTTKVTVTPIKAAVESATTKKQTPVKRAIDFGSGACAYNWNSRPLGSKNYHYSIGQTVTTLRTKYSGTMVSDSYNWNSRPLGSKTYHHSICQTVTTLRTKYSGTMVSDSAQPHEHNAEANFKYKDYYTAVSRHNLKGGVPGCFRGRNGVRQEWFHHHHPTFMPNGNRQKSSPDQPQETLLMGTLFSAYEHINCIDPEKRVQQNRDDHAFGTTIANGVLNCLHPDFNPAHPETREVLDINNATTYNYTASSKYEQRCSTPTTSSIEETLPLQQHLVDRATSCQQALDRQQSTATTPPVSVNPFGENGFSTGSTFAIQQTFGTSGTTSPFGDTSFKPLGLPGRFVAPAGIETNGFSF</sequence>
<accession>A0A1E7ET83</accession>
<dbReference type="EMBL" id="KV784378">
    <property type="protein sequence ID" value="OEU09047.1"/>
    <property type="molecule type" value="Genomic_DNA"/>
</dbReference>
<evidence type="ECO:0000256" key="1">
    <source>
        <dbReference type="SAM" id="MobiDB-lite"/>
    </source>
</evidence>
<dbReference type="AlphaFoldDB" id="A0A1E7ET83"/>
<name>A0A1E7ET83_9STRA</name>
<reference evidence="2 3" key="1">
    <citation type="submission" date="2016-09" db="EMBL/GenBank/DDBJ databases">
        <title>Extensive genetic diversity and differential bi-allelic expression allows diatom success in the polar Southern Ocean.</title>
        <authorList>
            <consortium name="DOE Joint Genome Institute"/>
            <person name="Mock T."/>
            <person name="Otillar R.P."/>
            <person name="Strauss J."/>
            <person name="Dupont C."/>
            <person name="Frickenhaus S."/>
            <person name="Maumus F."/>
            <person name="Mcmullan M."/>
            <person name="Sanges R."/>
            <person name="Schmutz J."/>
            <person name="Toseland A."/>
            <person name="Valas R."/>
            <person name="Veluchamy A."/>
            <person name="Ward B.J."/>
            <person name="Allen A."/>
            <person name="Barry K."/>
            <person name="Falciatore A."/>
            <person name="Ferrante M."/>
            <person name="Fortunato A.E."/>
            <person name="Gloeckner G."/>
            <person name="Gruber A."/>
            <person name="Hipkin R."/>
            <person name="Janech M."/>
            <person name="Kroth P."/>
            <person name="Leese F."/>
            <person name="Lindquist E."/>
            <person name="Lyon B.R."/>
            <person name="Martin J."/>
            <person name="Mayer C."/>
            <person name="Parker M."/>
            <person name="Quesneville H."/>
            <person name="Raymond J."/>
            <person name="Uhlig C."/>
            <person name="Valentin K.U."/>
            <person name="Worden A.Z."/>
            <person name="Armbrust E.V."/>
            <person name="Bowler C."/>
            <person name="Green B."/>
            <person name="Moulton V."/>
            <person name="Van Oosterhout C."/>
            <person name="Grigoriev I."/>
        </authorList>
    </citation>
    <scope>NUCLEOTIDE SEQUENCE [LARGE SCALE GENOMIC DNA]</scope>
    <source>
        <strain evidence="2 3">CCMP1102</strain>
    </source>
</reference>
<organism evidence="2 3">
    <name type="scientific">Fragilariopsis cylindrus CCMP1102</name>
    <dbReference type="NCBI Taxonomy" id="635003"/>
    <lineage>
        <taxon>Eukaryota</taxon>
        <taxon>Sar</taxon>
        <taxon>Stramenopiles</taxon>
        <taxon>Ochrophyta</taxon>
        <taxon>Bacillariophyta</taxon>
        <taxon>Bacillariophyceae</taxon>
        <taxon>Bacillariophycidae</taxon>
        <taxon>Bacillariales</taxon>
        <taxon>Bacillariaceae</taxon>
        <taxon>Fragilariopsis</taxon>
    </lineage>
</organism>
<evidence type="ECO:0000313" key="2">
    <source>
        <dbReference type="EMBL" id="OEU09047.1"/>
    </source>
</evidence>
<dbReference type="Proteomes" id="UP000095751">
    <property type="component" value="Unassembled WGS sequence"/>
</dbReference>